<evidence type="ECO:0000256" key="2">
    <source>
        <dbReference type="ARBA" id="ARBA00022448"/>
    </source>
</evidence>
<evidence type="ECO:0000256" key="8">
    <source>
        <dbReference type="SAM" id="MobiDB-lite"/>
    </source>
</evidence>
<keyword evidence="3" id="KW-1003">Cell membrane</keyword>
<feature type="region of interest" description="Disordered" evidence="8">
    <location>
        <begin position="564"/>
        <end position="621"/>
    </location>
</feature>
<evidence type="ECO:0000256" key="4">
    <source>
        <dbReference type="ARBA" id="ARBA00022692"/>
    </source>
</evidence>
<gene>
    <name evidence="11" type="ORF">DY245_07910</name>
</gene>
<feature type="compositionally biased region" description="Pro residues" evidence="8">
    <location>
        <begin position="599"/>
        <end position="615"/>
    </location>
</feature>
<dbReference type="AlphaFoldDB" id="A0A371Q8A7"/>
<dbReference type="GO" id="GO:0046677">
    <property type="term" value="P:response to antibiotic"/>
    <property type="evidence" value="ECO:0007669"/>
    <property type="project" value="UniProtKB-KW"/>
</dbReference>
<evidence type="ECO:0000256" key="6">
    <source>
        <dbReference type="ARBA" id="ARBA00023136"/>
    </source>
</evidence>
<evidence type="ECO:0000313" key="12">
    <source>
        <dbReference type="Proteomes" id="UP000262477"/>
    </source>
</evidence>
<feature type="transmembrane region" description="Helical" evidence="9">
    <location>
        <begin position="20"/>
        <end position="41"/>
    </location>
</feature>
<feature type="transmembrane region" description="Helical" evidence="9">
    <location>
        <begin position="331"/>
        <end position="350"/>
    </location>
</feature>
<feature type="transmembrane region" description="Helical" evidence="9">
    <location>
        <begin position="117"/>
        <end position="137"/>
    </location>
</feature>
<feature type="transmembrane region" description="Helical" evidence="9">
    <location>
        <begin position="532"/>
        <end position="553"/>
    </location>
</feature>
<dbReference type="Proteomes" id="UP000262477">
    <property type="component" value="Unassembled WGS sequence"/>
</dbReference>
<evidence type="ECO:0000256" key="5">
    <source>
        <dbReference type="ARBA" id="ARBA00022989"/>
    </source>
</evidence>
<proteinExistence type="predicted"/>
<dbReference type="OrthoDB" id="102502at2"/>
<dbReference type="InterPro" id="IPR020846">
    <property type="entry name" value="MFS_dom"/>
</dbReference>
<feature type="transmembrane region" description="Helical" evidence="9">
    <location>
        <begin position="291"/>
        <end position="319"/>
    </location>
</feature>
<keyword evidence="4 9" id="KW-0812">Transmembrane</keyword>
<feature type="transmembrane region" description="Helical" evidence="9">
    <location>
        <begin position="61"/>
        <end position="80"/>
    </location>
</feature>
<sequence>MVATGARPRFAPGPGYKWVALSNTTLGVLIASINMSIMLIALPDIFRGIGVDPLRPGNTSLLLWLIMSYLVVTAVLVVSFGRLGDMYGRTRMYNLGFAVFTVFSVLLSVTWQHGTAGALWLIAMRVLQGVGGAMLMANSNAILTDAFPARQRGLALGLNQVAGITGSFVGLVLGGLLGPVNWRLVFLVSVPFGVFGTVWAYLKLRDTGIRTPARPDWWGNLTFAAGLIAVLTGITYGIQPYGGHTMGWSNPAVLGAMAGGVLLLAVFCVVETKVPAPMFRLGLFRIRAFTAGNLASLLASLGRGGLMFLLIIWLQGIWLPRHGYGFTETPLWAGIYMLPLTLGFLVAGPVSGWASDRFGARTFATGGMLLAAGTFVALQALPVDFGYPSFALILLLNGVGMGLFAAPNRAAVMNSLPPDQRGVGAGISTTFQNSAMVLSIGIFFSLMIAGLAGSLPHTLSSGLTAQGVPPADAAKIAALPPVGVLFASLLGYNPVQTLLGPQVLDQLPPGHAAYLTGREFFPQLISQPFSDGLAVAFDFAIAACLIAALASMLRGGRYVHDDRAPTPAGRGPAPVAATVAETPDTAPSSGPGAATATGAPPPPAPAPAPPPAPPSRHPRSP</sequence>
<comment type="subcellular location">
    <subcellularLocation>
        <location evidence="1">Cell membrane</location>
        <topology evidence="1">Multi-pass membrane protein</topology>
    </subcellularLocation>
</comment>
<dbReference type="PANTHER" id="PTHR42718">
    <property type="entry name" value="MAJOR FACILITATOR SUPERFAMILY MULTIDRUG TRANSPORTER MFSC"/>
    <property type="match status" value="1"/>
</dbReference>
<evidence type="ECO:0000256" key="9">
    <source>
        <dbReference type="SAM" id="Phobius"/>
    </source>
</evidence>
<dbReference type="PANTHER" id="PTHR42718:SF46">
    <property type="entry name" value="BLR6921 PROTEIN"/>
    <property type="match status" value="1"/>
</dbReference>
<dbReference type="RefSeq" id="WP_128504968.1">
    <property type="nucleotide sequence ID" value="NZ_QUAC01000053.1"/>
</dbReference>
<keyword evidence="6 9" id="KW-0472">Membrane</keyword>
<name>A0A371Q8A7_STRIH</name>
<keyword evidence="2" id="KW-0813">Transport</keyword>
<keyword evidence="7" id="KW-0046">Antibiotic resistance</keyword>
<dbReference type="PROSITE" id="PS50850">
    <property type="entry name" value="MFS"/>
    <property type="match status" value="1"/>
</dbReference>
<reference evidence="11 12" key="1">
    <citation type="submission" date="2018-08" db="EMBL/GenBank/DDBJ databases">
        <title>Streptomyces NEAU-D10 sp. nov., a novel Actinomycete isolated from soil.</title>
        <authorList>
            <person name="Jin L."/>
        </authorList>
    </citation>
    <scope>NUCLEOTIDE SEQUENCE [LARGE SCALE GENOMIC DNA]</scope>
    <source>
        <strain evidence="11 12">NEAU-D10</strain>
    </source>
</reference>
<comment type="caution">
    <text evidence="11">The sequence shown here is derived from an EMBL/GenBank/DDBJ whole genome shotgun (WGS) entry which is preliminary data.</text>
</comment>
<feature type="transmembrane region" description="Helical" evidence="9">
    <location>
        <begin position="184"/>
        <end position="202"/>
    </location>
</feature>
<feature type="transmembrane region" description="Helical" evidence="9">
    <location>
        <begin position="435"/>
        <end position="455"/>
    </location>
</feature>
<feature type="transmembrane region" description="Helical" evidence="9">
    <location>
        <begin position="387"/>
        <end position="406"/>
    </location>
</feature>
<keyword evidence="12" id="KW-1185">Reference proteome</keyword>
<feature type="transmembrane region" description="Helical" evidence="9">
    <location>
        <begin position="158"/>
        <end position="178"/>
    </location>
</feature>
<evidence type="ECO:0000256" key="7">
    <source>
        <dbReference type="ARBA" id="ARBA00023251"/>
    </source>
</evidence>
<feature type="transmembrane region" description="Helical" evidence="9">
    <location>
        <begin position="362"/>
        <end position="381"/>
    </location>
</feature>
<evidence type="ECO:0000313" key="11">
    <source>
        <dbReference type="EMBL" id="REK90909.1"/>
    </source>
</evidence>
<feature type="transmembrane region" description="Helical" evidence="9">
    <location>
        <begin position="92"/>
        <end position="111"/>
    </location>
</feature>
<dbReference type="EMBL" id="QUAC01000053">
    <property type="protein sequence ID" value="REK90909.1"/>
    <property type="molecule type" value="Genomic_DNA"/>
</dbReference>
<dbReference type="InterPro" id="IPR036259">
    <property type="entry name" value="MFS_trans_sf"/>
</dbReference>
<evidence type="ECO:0000259" key="10">
    <source>
        <dbReference type="PROSITE" id="PS50850"/>
    </source>
</evidence>
<feature type="compositionally biased region" description="Low complexity" evidence="8">
    <location>
        <begin position="565"/>
        <end position="598"/>
    </location>
</feature>
<dbReference type="GO" id="GO:0022857">
    <property type="term" value="F:transmembrane transporter activity"/>
    <property type="evidence" value="ECO:0007669"/>
    <property type="project" value="InterPro"/>
</dbReference>
<dbReference type="GO" id="GO:0005886">
    <property type="term" value="C:plasma membrane"/>
    <property type="evidence" value="ECO:0007669"/>
    <property type="project" value="UniProtKB-SubCell"/>
</dbReference>
<dbReference type="CDD" id="cd17321">
    <property type="entry name" value="MFS_MMR_MDR_like"/>
    <property type="match status" value="1"/>
</dbReference>
<dbReference type="Pfam" id="PF07690">
    <property type="entry name" value="MFS_1"/>
    <property type="match status" value="1"/>
</dbReference>
<organism evidence="11 12">
    <name type="scientific">Streptomyces inhibens</name>
    <dbReference type="NCBI Taxonomy" id="2293571"/>
    <lineage>
        <taxon>Bacteria</taxon>
        <taxon>Bacillati</taxon>
        <taxon>Actinomycetota</taxon>
        <taxon>Actinomycetes</taxon>
        <taxon>Kitasatosporales</taxon>
        <taxon>Streptomycetaceae</taxon>
        <taxon>Streptomyces</taxon>
    </lineage>
</organism>
<dbReference type="InterPro" id="IPR011701">
    <property type="entry name" value="MFS"/>
</dbReference>
<accession>A0A371Q8A7</accession>
<evidence type="ECO:0000256" key="3">
    <source>
        <dbReference type="ARBA" id="ARBA00022475"/>
    </source>
</evidence>
<evidence type="ECO:0000256" key="1">
    <source>
        <dbReference type="ARBA" id="ARBA00004651"/>
    </source>
</evidence>
<dbReference type="SUPFAM" id="SSF103473">
    <property type="entry name" value="MFS general substrate transporter"/>
    <property type="match status" value="1"/>
</dbReference>
<feature type="transmembrane region" description="Helical" evidence="9">
    <location>
        <begin position="217"/>
        <end position="239"/>
    </location>
</feature>
<keyword evidence="5 9" id="KW-1133">Transmembrane helix</keyword>
<dbReference type="Gene3D" id="1.20.1250.20">
    <property type="entry name" value="MFS general substrate transporter like domains"/>
    <property type="match status" value="2"/>
</dbReference>
<feature type="domain" description="Major facilitator superfamily (MFS) profile" evidence="10">
    <location>
        <begin position="20"/>
        <end position="495"/>
    </location>
</feature>
<protein>
    <submittedName>
        <fullName evidence="11">MFS transporter</fullName>
    </submittedName>
</protein>
<feature type="transmembrane region" description="Helical" evidence="9">
    <location>
        <begin position="251"/>
        <end position="270"/>
    </location>
</feature>